<dbReference type="RefSeq" id="XP_037162381.1">
    <property type="nucleotide sequence ID" value="XM_037310817.1"/>
</dbReference>
<feature type="compositionally biased region" description="Basic and acidic residues" evidence="2">
    <location>
        <begin position="153"/>
        <end position="162"/>
    </location>
</feature>
<dbReference type="Gene3D" id="2.60.120.590">
    <property type="entry name" value="Alpha-ketoglutarate-dependent dioxygenase AlkB-like"/>
    <property type="match status" value="1"/>
</dbReference>
<dbReference type="InterPro" id="IPR037151">
    <property type="entry name" value="AlkB-like_sf"/>
</dbReference>
<dbReference type="AlphaFoldDB" id="A0A8H6L2E0"/>
<feature type="compositionally biased region" description="Basic and acidic residues" evidence="2">
    <location>
        <begin position="59"/>
        <end position="74"/>
    </location>
</feature>
<organism evidence="4 5">
    <name type="scientific">Letharia columbiana</name>
    <dbReference type="NCBI Taxonomy" id="112416"/>
    <lineage>
        <taxon>Eukaryota</taxon>
        <taxon>Fungi</taxon>
        <taxon>Dikarya</taxon>
        <taxon>Ascomycota</taxon>
        <taxon>Pezizomycotina</taxon>
        <taxon>Lecanoromycetes</taxon>
        <taxon>OSLEUM clade</taxon>
        <taxon>Lecanoromycetidae</taxon>
        <taxon>Lecanorales</taxon>
        <taxon>Lecanorineae</taxon>
        <taxon>Parmeliaceae</taxon>
        <taxon>Letharia</taxon>
    </lineage>
</organism>
<dbReference type="PANTHER" id="PTHR31573">
    <property type="entry name" value="ALPHA-KETOGLUTARATE-DEPENDENT DIOXYGENASE ALKB HOMOLOG 2"/>
    <property type="match status" value="1"/>
</dbReference>
<gene>
    <name evidence="4" type="ORF">HO173_008921</name>
</gene>
<reference evidence="4 5" key="1">
    <citation type="journal article" date="2020" name="Genomics">
        <title>Complete, high-quality genomes from long-read metagenomic sequencing of two wolf lichen thalli reveals enigmatic genome architecture.</title>
        <authorList>
            <person name="McKenzie S.K."/>
            <person name="Walston R.F."/>
            <person name="Allen J.L."/>
        </authorList>
    </citation>
    <scope>NUCLEOTIDE SEQUENCE [LARGE SCALE GENOMIC DNA]</scope>
    <source>
        <strain evidence="4">WasteWater2</strain>
    </source>
</reference>
<sequence>MLTNAAKAAGAPADSAIEASEDSQILQVESASTQRQGTRLRKQTVRYGQETNASSEGDQDLRDDHNETSMKDRPVTTQQKCRTLICNFVDASNKDKLRALLTPPLEKLDSPPGSSNGNSKKRKSSLSNDSDVDGSEPARQSADNLPKRQRRQTAKERAEHRAAAANVQESFPEPRGQPEVWADDRQSLCESLSYFQAYKSGAYHFNGFGYGYLLDNDNDVRGYMSAEVVISRFGGGYTPNEKTGKMEREKDQTLSDPTVVAFMNNMREHVPVNLIVGSKNPHCPSKMPHRYNVKGSHMVHYIWSEKVEGMNVSRIRFQDINLQRPSWLAAQDSPLPPADRDYTTKAPCETCSSCNRTWSQVYAAGWMCLNDGCKEHFQLDGDTCTDLTWNPVWMNERTEWPQHIIPPFPLKPTPPLTDSNVPSLEEETSLSCWKGMVCPKCGRCNSRTKWDEWKCLNAACDFELPVTHTVFPARALVEKHGFEFQGQAISFDKCYAPVTKRETEWPGMWRHSTYDIPGGNVVSHFHANAVINQQPGGANEILEALQGSKLGMERFSMGNASAEGLSLVRHFAINYGMPYKYVVSVDSKPFSEAPLTIMNIVNRLTWAGKKVVNDGTYQQFNELLCLGYFENQSIGYHDDGEKDLGPTIASISIGGEAIMTIRMKAKFYFYPKGQTPETYDPLADIEPGTQLYKERLELARLYKAVQKQDEEMDEEEDNEDNETQERTSPRRAYLRAKTALFAALANDKRKSAPVILSLDLKHGDMVVMHGHPLQARYEHAVTPKGKLRYGLTCRYVRPGNIPLAERWKGDFGIRAEDAYDG</sequence>
<accession>A0A8H6L2E0</accession>
<dbReference type="GO" id="GO:0008198">
    <property type="term" value="F:ferrous iron binding"/>
    <property type="evidence" value="ECO:0007669"/>
    <property type="project" value="TreeGrafter"/>
</dbReference>
<feature type="domain" description="Alpha-ketoglutarate-dependent dioxygenase AlkB-like" evidence="3">
    <location>
        <begin position="577"/>
        <end position="786"/>
    </location>
</feature>
<feature type="compositionally biased region" description="Polar residues" evidence="2">
    <location>
        <begin position="22"/>
        <end position="37"/>
    </location>
</feature>
<feature type="region of interest" description="Disordered" evidence="2">
    <location>
        <begin position="103"/>
        <end position="179"/>
    </location>
</feature>
<evidence type="ECO:0000259" key="3">
    <source>
        <dbReference type="Pfam" id="PF13532"/>
    </source>
</evidence>
<protein>
    <recommendedName>
        <fullName evidence="3">Alpha-ketoglutarate-dependent dioxygenase AlkB-like domain-containing protein</fullName>
    </recommendedName>
</protein>
<feature type="compositionally biased region" description="Acidic residues" evidence="2">
    <location>
        <begin position="710"/>
        <end position="722"/>
    </location>
</feature>
<feature type="region of interest" description="Disordered" evidence="2">
    <location>
        <begin position="707"/>
        <end position="730"/>
    </location>
</feature>
<dbReference type="OrthoDB" id="2163491at2759"/>
<evidence type="ECO:0000256" key="2">
    <source>
        <dbReference type="SAM" id="MobiDB-lite"/>
    </source>
</evidence>
<dbReference type="InterPro" id="IPR027450">
    <property type="entry name" value="AlkB-like"/>
</dbReference>
<name>A0A8H6L2E0_9LECA</name>
<dbReference type="SUPFAM" id="SSF51197">
    <property type="entry name" value="Clavaminate synthase-like"/>
    <property type="match status" value="1"/>
</dbReference>
<dbReference type="Proteomes" id="UP000578531">
    <property type="component" value="Unassembled WGS sequence"/>
</dbReference>
<dbReference type="PANTHER" id="PTHR31573:SF4">
    <property type="entry name" value="FE2OG DIOXYGENASE DOMAIN-CONTAINING PROTEIN"/>
    <property type="match status" value="1"/>
</dbReference>
<feature type="binding site" evidence="1">
    <location>
        <position position="628"/>
    </location>
    <ligand>
        <name>2-oxoglutarate</name>
        <dbReference type="ChEBI" id="CHEBI:16810"/>
    </ligand>
</feature>
<dbReference type="GO" id="GO:0006307">
    <property type="term" value="P:DNA alkylation repair"/>
    <property type="evidence" value="ECO:0007669"/>
    <property type="project" value="TreeGrafter"/>
</dbReference>
<dbReference type="Pfam" id="PF13532">
    <property type="entry name" value="2OG-FeII_Oxy_2"/>
    <property type="match status" value="1"/>
</dbReference>
<dbReference type="InterPro" id="IPR032852">
    <property type="entry name" value="ALKBH2"/>
</dbReference>
<dbReference type="GO" id="GO:0035516">
    <property type="term" value="F:broad specificity oxidative DNA demethylase activity"/>
    <property type="evidence" value="ECO:0007669"/>
    <property type="project" value="TreeGrafter"/>
</dbReference>
<evidence type="ECO:0000256" key="1">
    <source>
        <dbReference type="PIRSR" id="PIRSR632852-1"/>
    </source>
</evidence>
<feature type="region of interest" description="Disordered" evidence="2">
    <location>
        <begin position="1"/>
        <end position="77"/>
    </location>
</feature>
<dbReference type="GO" id="GO:0051747">
    <property type="term" value="F:cytosine C-5 DNA demethylase activity"/>
    <property type="evidence" value="ECO:0007669"/>
    <property type="project" value="TreeGrafter"/>
</dbReference>
<comment type="caution">
    <text evidence="4">The sequence shown here is derived from an EMBL/GenBank/DDBJ whole genome shotgun (WGS) entry which is preliminary data.</text>
</comment>
<dbReference type="GeneID" id="59290575"/>
<proteinExistence type="predicted"/>
<feature type="compositionally biased region" description="Low complexity" evidence="2">
    <location>
        <begin position="1"/>
        <end position="16"/>
    </location>
</feature>
<feature type="binding site" evidence="1">
    <location>
        <position position="637"/>
    </location>
    <ligand>
        <name>2-oxoglutarate</name>
        <dbReference type="ChEBI" id="CHEBI:16810"/>
    </ligand>
</feature>
<evidence type="ECO:0000313" key="5">
    <source>
        <dbReference type="Proteomes" id="UP000578531"/>
    </source>
</evidence>
<keyword evidence="5" id="KW-1185">Reference proteome</keyword>
<evidence type="ECO:0000313" key="4">
    <source>
        <dbReference type="EMBL" id="KAF6232958.1"/>
    </source>
</evidence>
<feature type="binding site" evidence="1">
    <location>
        <position position="779"/>
    </location>
    <ligand>
        <name>2-oxoglutarate</name>
        <dbReference type="ChEBI" id="CHEBI:16810"/>
    </ligand>
</feature>
<dbReference type="EMBL" id="JACCJC010000044">
    <property type="protein sequence ID" value="KAF6232958.1"/>
    <property type="molecule type" value="Genomic_DNA"/>
</dbReference>